<protein>
    <submittedName>
        <fullName evidence="1">Uncharacterized protein</fullName>
    </submittedName>
</protein>
<proteinExistence type="predicted"/>
<dbReference type="RefSeq" id="WP_215234367.1">
    <property type="nucleotide sequence ID" value="NZ_CAJRAU010000004.1"/>
</dbReference>
<sequence length="71" mass="8317">MESTLKMPFTNLQQELLQLYAHQVSEDDLVKIKELIGKYFALRLSSMADSAWDQNNWNQQSMEDLLNDPNQ</sequence>
<evidence type="ECO:0000313" key="1">
    <source>
        <dbReference type="EMBL" id="CAG5070485.1"/>
    </source>
</evidence>
<comment type="caution">
    <text evidence="1">The sequence shown here is derived from an EMBL/GenBank/DDBJ whole genome shotgun (WGS) entry which is preliminary data.</text>
</comment>
<dbReference type="Proteomes" id="UP000679725">
    <property type="component" value="Unassembled WGS sequence"/>
</dbReference>
<accession>A0ABM8URZ4</accession>
<gene>
    <name evidence="1" type="ORF">DYBT9623_03030</name>
</gene>
<organism evidence="1 2">
    <name type="scientific">Dyadobacter linearis</name>
    <dbReference type="NCBI Taxonomy" id="2823330"/>
    <lineage>
        <taxon>Bacteria</taxon>
        <taxon>Pseudomonadati</taxon>
        <taxon>Bacteroidota</taxon>
        <taxon>Cytophagia</taxon>
        <taxon>Cytophagales</taxon>
        <taxon>Spirosomataceae</taxon>
        <taxon>Dyadobacter</taxon>
    </lineage>
</organism>
<name>A0ABM8URZ4_9BACT</name>
<keyword evidence="2" id="KW-1185">Reference proteome</keyword>
<evidence type="ECO:0000313" key="2">
    <source>
        <dbReference type="Proteomes" id="UP000679725"/>
    </source>
</evidence>
<reference evidence="1 2" key="1">
    <citation type="submission" date="2021-04" db="EMBL/GenBank/DDBJ databases">
        <authorList>
            <person name="Rodrigo-Torres L."/>
            <person name="Arahal R. D."/>
            <person name="Lucena T."/>
        </authorList>
    </citation>
    <scope>NUCLEOTIDE SEQUENCE [LARGE SCALE GENOMIC DNA]</scope>
    <source>
        <strain evidence="1 2">CECT 9623</strain>
    </source>
</reference>
<dbReference type="EMBL" id="CAJRAU010000004">
    <property type="protein sequence ID" value="CAG5070485.1"/>
    <property type="molecule type" value="Genomic_DNA"/>
</dbReference>